<dbReference type="Proteomes" id="UP000094974">
    <property type="component" value="Unassembled WGS sequence"/>
</dbReference>
<keyword evidence="4" id="KW-1185">Reference proteome</keyword>
<proteinExistence type="predicted"/>
<name>A0ABX2ZDQ6_PAEPO</name>
<reference evidence="4" key="1">
    <citation type="submission" date="2016-05" db="EMBL/GenBank/DDBJ databases">
        <title>Whole genome shotgun sequencing of cultured foodborne pathogen.</title>
        <authorList>
            <person name="Zheng J."/>
            <person name="Timme R."/>
            <person name="Allard M."/>
            <person name="Strain E."/>
            <person name="Luo Y."/>
            <person name="Brown E."/>
        </authorList>
    </citation>
    <scope>NUCLEOTIDE SEQUENCE [LARGE SCALE GENOMIC DNA]</scope>
    <source>
        <strain evidence="4">CFSAN034343</strain>
    </source>
</reference>
<feature type="chain" id="PRO_5045422254" evidence="2">
    <location>
        <begin position="26"/>
        <end position="200"/>
    </location>
</feature>
<evidence type="ECO:0000256" key="1">
    <source>
        <dbReference type="SAM" id="Coils"/>
    </source>
</evidence>
<keyword evidence="2" id="KW-0732">Signal</keyword>
<evidence type="ECO:0000256" key="2">
    <source>
        <dbReference type="SAM" id="SignalP"/>
    </source>
</evidence>
<organism evidence="3 4">
    <name type="scientific">Paenibacillus polymyxa</name>
    <name type="common">Bacillus polymyxa</name>
    <dbReference type="NCBI Taxonomy" id="1406"/>
    <lineage>
        <taxon>Bacteria</taxon>
        <taxon>Bacillati</taxon>
        <taxon>Bacillota</taxon>
        <taxon>Bacilli</taxon>
        <taxon>Bacillales</taxon>
        <taxon>Paenibacillaceae</taxon>
        <taxon>Paenibacillus</taxon>
    </lineage>
</organism>
<comment type="caution">
    <text evidence="3">The sequence shown here is derived from an EMBL/GenBank/DDBJ whole genome shotgun (WGS) entry which is preliminary data.</text>
</comment>
<dbReference type="RefSeq" id="WP_068939521.1">
    <property type="nucleotide sequence ID" value="NZ_LYND01000123.1"/>
</dbReference>
<accession>A0ABX2ZDQ6</accession>
<dbReference type="EMBL" id="LYND01000123">
    <property type="protein sequence ID" value="ODA09251.1"/>
    <property type="molecule type" value="Genomic_DNA"/>
</dbReference>
<evidence type="ECO:0000313" key="4">
    <source>
        <dbReference type="Proteomes" id="UP000094974"/>
    </source>
</evidence>
<evidence type="ECO:0000313" key="3">
    <source>
        <dbReference type="EMBL" id="ODA09251.1"/>
    </source>
</evidence>
<protein>
    <submittedName>
        <fullName evidence="3">2,' 3'-cyclic nucleotide 2'-phosphodiesterase</fullName>
    </submittedName>
</protein>
<feature type="coiled-coil region" evidence="1">
    <location>
        <begin position="168"/>
        <end position="195"/>
    </location>
</feature>
<sequence length="200" mass="21642">MKKWSYLLSGVLIGAVVATAGSAFADQIKSLVGEKVEGEYSVKVNGNSLSESAIVVDGKAHVPLRAVTDSLGANLKLDGKTIQISTDSSADTKTTSLSETETDGLIKKEEQYAGWSIVKLEQRKSDLEKYISESESSKEKLNHELEIADKLSKTSVSSSTLAIRESNVAKTKKELDSIESAITKYKTELEEINKAIAELK</sequence>
<keyword evidence="1" id="KW-0175">Coiled coil</keyword>
<gene>
    <name evidence="3" type="ORF">A7312_26715</name>
</gene>
<feature type="signal peptide" evidence="2">
    <location>
        <begin position="1"/>
        <end position="25"/>
    </location>
</feature>